<keyword evidence="1" id="KW-0614">Plasmid</keyword>
<gene>
    <name evidence="1" type="ORF">NXT3_PB00014</name>
</gene>
<dbReference type="Proteomes" id="UP000239340">
    <property type="component" value="Plasmid pSfreNXT3b"/>
</dbReference>
<dbReference type="InterPro" id="IPR025683">
    <property type="entry name" value="Protein_beta"/>
</dbReference>
<evidence type="ECO:0000313" key="1">
    <source>
        <dbReference type="EMBL" id="AUX78678.1"/>
    </source>
</evidence>
<dbReference type="EMBL" id="CP024309">
    <property type="protein sequence ID" value="AUX78678.1"/>
    <property type="molecule type" value="Genomic_DNA"/>
</dbReference>
<geneLocation type="plasmid" evidence="2">
    <name>psfrenxt3b</name>
</geneLocation>
<name>A0A2L0HAZ6_RHIFR</name>
<protein>
    <submittedName>
        <fullName evidence="1">Beta superfamily protein</fullName>
    </submittedName>
</protein>
<proteinExistence type="predicted"/>
<sequence>MREDDSQSMRLMVTIEFSQYQYYPCLQCSEPEHIGYRELSDEDKDAILPIIELSQTKNEASFGDTIQAVKGLLASRPFILDLSKDRAPTAFVPKQNADHAKIKKLQDAQDSYNSELLALLSPVDGFAAWRTCVSAFPHAVPVLQFTDPATQGKSILRQAAQLWKAGFERLAIRVTQECSDDIFPIIGQIIAFLDSADQLLLIVDCGQGRTQIAERAEFAKKAVARVVEELDASQVLSLSAVCLNDTFPSQTETKIYESYSWELWREASTGFPFSYGDYAANRRLKKQSTYMPGDWKAQVVYALPESWIVYRHANAQDTQGWIDGSKAVMAHAYFDDGIACWGSSIMKSAAVGNLDASGSARFWHGAKINMHIHRQIRYARDVAISADEF</sequence>
<reference evidence="1 2" key="1">
    <citation type="submission" date="2017-10" db="EMBL/GenBank/DDBJ databases">
        <title>Analysis of the genome sequences of Rhizobium populations associated to common bean (phaseolus vulgaris).</title>
        <authorList>
            <person name="Bustos P."/>
            <person name="Santamaria R.I."/>
            <person name="Miranda-Sanchez F."/>
            <person name="Perez-Carrascal O."/>
            <person name="Juarez S."/>
            <person name="Lozano L."/>
            <person name="Martinez-Flores I."/>
            <person name="Vinuesa P."/>
            <person name="Martinez-Romero E."/>
            <person name="Cevallos M.A."/>
            <person name="Romero D."/>
            <person name="Davila G."/>
            <person name="Gonzalez V."/>
        </authorList>
    </citation>
    <scope>NUCLEOTIDE SEQUENCE [LARGE SCALE GENOMIC DNA]</scope>
    <source>
        <strain evidence="1 2">NXT3</strain>
        <plasmid evidence="2">Plasmid psfrenxt3b</plasmid>
    </source>
</reference>
<accession>A0A2L0HAZ6</accession>
<evidence type="ECO:0000313" key="2">
    <source>
        <dbReference type="Proteomes" id="UP000239340"/>
    </source>
</evidence>
<organism evidence="1 2">
    <name type="scientific">Rhizobium fredii</name>
    <name type="common">Sinorhizobium fredii</name>
    <dbReference type="NCBI Taxonomy" id="380"/>
    <lineage>
        <taxon>Bacteria</taxon>
        <taxon>Pseudomonadati</taxon>
        <taxon>Pseudomonadota</taxon>
        <taxon>Alphaproteobacteria</taxon>
        <taxon>Hyphomicrobiales</taxon>
        <taxon>Rhizobiaceae</taxon>
        <taxon>Sinorhizobium/Ensifer group</taxon>
        <taxon>Sinorhizobium</taxon>
    </lineage>
</organism>
<dbReference type="AlphaFoldDB" id="A0A2L0HAZ6"/>
<dbReference type="Pfam" id="PF14350">
    <property type="entry name" value="Beta_protein"/>
    <property type="match status" value="1"/>
</dbReference>